<dbReference type="Gene3D" id="3.40.190.150">
    <property type="entry name" value="Bordetella uptake gene, domain 1"/>
    <property type="match status" value="1"/>
</dbReference>
<dbReference type="RefSeq" id="WP_201688752.1">
    <property type="nucleotide sequence ID" value="NZ_JAEQND010000004.1"/>
</dbReference>
<dbReference type="CDD" id="cd13578">
    <property type="entry name" value="PBP2_Bug27"/>
    <property type="match status" value="1"/>
</dbReference>
<comment type="similarity">
    <text evidence="1">Belongs to the UPF0065 (bug) family.</text>
</comment>
<feature type="chain" id="PRO_5046035463" evidence="2">
    <location>
        <begin position="26"/>
        <end position="323"/>
    </location>
</feature>
<evidence type="ECO:0000256" key="1">
    <source>
        <dbReference type="ARBA" id="ARBA00006987"/>
    </source>
</evidence>
<organism evidence="3 4">
    <name type="scientific">Ramlibacter alkalitolerans</name>
    <dbReference type="NCBI Taxonomy" id="2039631"/>
    <lineage>
        <taxon>Bacteria</taxon>
        <taxon>Pseudomonadati</taxon>
        <taxon>Pseudomonadota</taxon>
        <taxon>Betaproteobacteria</taxon>
        <taxon>Burkholderiales</taxon>
        <taxon>Comamonadaceae</taxon>
        <taxon>Ramlibacter</taxon>
    </lineage>
</organism>
<dbReference type="PIRSF" id="PIRSF017082">
    <property type="entry name" value="YflP"/>
    <property type="match status" value="1"/>
</dbReference>
<dbReference type="Gene3D" id="3.40.190.10">
    <property type="entry name" value="Periplasmic binding protein-like II"/>
    <property type="match status" value="1"/>
</dbReference>
<keyword evidence="4" id="KW-1185">Reference proteome</keyword>
<gene>
    <name evidence="3" type="ORF">JI746_09280</name>
</gene>
<dbReference type="Proteomes" id="UP000622707">
    <property type="component" value="Unassembled WGS sequence"/>
</dbReference>
<dbReference type="PANTHER" id="PTHR42928">
    <property type="entry name" value="TRICARBOXYLATE-BINDING PROTEIN"/>
    <property type="match status" value="1"/>
</dbReference>
<evidence type="ECO:0000256" key="2">
    <source>
        <dbReference type="SAM" id="SignalP"/>
    </source>
</evidence>
<protein>
    <submittedName>
        <fullName evidence="3">Tripartite tricarboxylate transporter substrate binding protein</fullName>
    </submittedName>
</protein>
<dbReference type="SUPFAM" id="SSF53850">
    <property type="entry name" value="Periplasmic binding protein-like II"/>
    <property type="match status" value="1"/>
</dbReference>
<keyword evidence="2" id="KW-0732">Signal</keyword>
<name>A0ABS1JME1_9BURK</name>
<dbReference type="EMBL" id="JAEQND010000004">
    <property type="protein sequence ID" value="MBL0425301.1"/>
    <property type="molecule type" value="Genomic_DNA"/>
</dbReference>
<dbReference type="PANTHER" id="PTHR42928:SF5">
    <property type="entry name" value="BLR1237 PROTEIN"/>
    <property type="match status" value="1"/>
</dbReference>
<dbReference type="Pfam" id="PF03401">
    <property type="entry name" value="TctC"/>
    <property type="match status" value="1"/>
</dbReference>
<reference evidence="3 4" key="1">
    <citation type="journal article" date="2017" name="Int. J. Syst. Evol. Microbiol.">
        <title>Ramlibacter alkalitolerans sp. nov., alkali-tolerant bacterium isolated from soil of ginseng.</title>
        <authorList>
            <person name="Lee D.H."/>
            <person name="Cha C.J."/>
        </authorList>
    </citation>
    <scope>NUCLEOTIDE SEQUENCE [LARGE SCALE GENOMIC DNA]</scope>
    <source>
        <strain evidence="3 4">KACC 19305</strain>
    </source>
</reference>
<feature type="signal peptide" evidence="2">
    <location>
        <begin position="1"/>
        <end position="25"/>
    </location>
</feature>
<evidence type="ECO:0000313" key="3">
    <source>
        <dbReference type="EMBL" id="MBL0425301.1"/>
    </source>
</evidence>
<accession>A0ABS1JME1</accession>
<comment type="caution">
    <text evidence="3">The sequence shown here is derived from an EMBL/GenBank/DDBJ whole genome shotgun (WGS) entry which is preliminary data.</text>
</comment>
<evidence type="ECO:0000313" key="4">
    <source>
        <dbReference type="Proteomes" id="UP000622707"/>
    </source>
</evidence>
<dbReference type="InterPro" id="IPR042100">
    <property type="entry name" value="Bug_dom1"/>
</dbReference>
<dbReference type="InterPro" id="IPR005064">
    <property type="entry name" value="BUG"/>
</dbReference>
<sequence>MVLRWLSLPLLALAFVLAPMKAAFAAYPEKPIRLIVPSAPGGAPDVLMRALADQLSRQMGVAFVIDNKPGGSYVIGTMELVRAPADGYTLAYANVVSLATNKSLLANVPYDAEKDLTLISNALRVVNLVVVNNNVPVKTIPELVAYAKKNPDKLAFGSDGNGTTAHLGMELFKSMTGVQMLHVPYKAATSAITDLIGGGVQVLMSNTPVIGPQVQQGRVRALGITSTQRSAAFPDVPPVADAVPGFEVVAWGGLVGPAHLPKDIVTRLNTEIRAALATPAVLEKFKALGAEATPSSPEEFRELSRRETEKWAKVVKSSGAKVD</sequence>
<proteinExistence type="inferred from homology"/>